<dbReference type="PANTHER" id="PTHR30383">
    <property type="entry name" value="THIOESTERASE 1/PROTEASE 1/LYSOPHOSPHOLIPASE L1"/>
    <property type="match status" value="1"/>
</dbReference>
<gene>
    <name evidence="3" type="ORF">SAMN05443244_2690</name>
</gene>
<feature type="chain" id="PRO_5010347140" evidence="1">
    <location>
        <begin position="21"/>
        <end position="272"/>
    </location>
</feature>
<dbReference type="OrthoDB" id="2513075at2"/>
<organism evidence="3 4">
    <name type="scientific">Terriglobus roseus</name>
    <dbReference type="NCBI Taxonomy" id="392734"/>
    <lineage>
        <taxon>Bacteria</taxon>
        <taxon>Pseudomonadati</taxon>
        <taxon>Acidobacteriota</taxon>
        <taxon>Terriglobia</taxon>
        <taxon>Terriglobales</taxon>
        <taxon>Acidobacteriaceae</taxon>
        <taxon>Terriglobus</taxon>
    </lineage>
</organism>
<accession>A0A1H4PVS1</accession>
<dbReference type="Proteomes" id="UP000182409">
    <property type="component" value="Unassembled WGS sequence"/>
</dbReference>
<evidence type="ECO:0000256" key="1">
    <source>
        <dbReference type="SAM" id="SignalP"/>
    </source>
</evidence>
<dbReference type="CDD" id="cd04501">
    <property type="entry name" value="SGNH_hydrolase_like_4"/>
    <property type="match status" value="1"/>
</dbReference>
<dbReference type="GO" id="GO:0004622">
    <property type="term" value="F:phosphatidylcholine lysophospholipase activity"/>
    <property type="evidence" value="ECO:0007669"/>
    <property type="project" value="TreeGrafter"/>
</dbReference>
<dbReference type="PANTHER" id="PTHR30383:SF5">
    <property type="entry name" value="SGNH HYDROLASE-TYPE ESTERASE DOMAIN-CONTAINING PROTEIN"/>
    <property type="match status" value="1"/>
</dbReference>
<evidence type="ECO:0000313" key="3">
    <source>
        <dbReference type="EMBL" id="SEC11479.1"/>
    </source>
</evidence>
<dbReference type="Gene3D" id="3.40.50.1110">
    <property type="entry name" value="SGNH hydrolase"/>
    <property type="match status" value="1"/>
</dbReference>
<dbReference type="RefSeq" id="WP_074654507.1">
    <property type="nucleotide sequence ID" value="NZ_FNSD01000001.1"/>
</dbReference>
<feature type="domain" description="SGNH hydrolase-type esterase" evidence="2">
    <location>
        <begin position="91"/>
        <end position="256"/>
    </location>
</feature>
<dbReference type="InterPro" id="IPR036514">
    <property type="entry name" value="SGNH_hydro_sf"/>
</dbReference>
<sequence length="272" mass="28662">MIRSLAIASAAAFTSCLVLSAQSTTTVAPAPAATAVSAPQPIDPVLTKDPATLTPAEIKGLQTKLADFAQLARYREENKTLAATEPGRVVFYGDSITDGWSHRDKTVPFFPGKPYINRGIGGQTTPQMVIRFQQDVIALKPAAVLILAGTNDIAGNTGIASAESTQDNLRSMAELAKAHGIKVILASVLPADDYPWRRGLGPAEKIRTMNAWIQQYCAANGFTYLDYYTALATPAGGMKPGTALDGVHPTAAGYAIMAPLAQAAIDRTLPAH</sequence>
<dbReference type="EMBL" id="FNSD01000001">
    <property type="protein sequence ID" value="SEC11479.1"/>
    <property type="molecule type" value="Genomic_DNA"/>
</dbReference>
<dbReference type="PROSITE" id="PS51257">
    <property type="entry name" value="PROKAR_LIPOPROTEIN"/>
    <property type="match status" value="1"/>
</dbReference>
<protein>
    <submittedName>
        <fullName evidence="3">Lysophospholipase L1</fullName>
    </submittedName>
</protein>
<name>A0A1H4PVS1_9BACT</name>
<dbReference type="SUPFAM" id="SSF52266">
    <property type="entry name" value="SGNH hydrolase"/>
    <property type="match status" value="1"/>
</dbReference>
<dbReference type="InterPro" id="IPR013830">
    <property type="entry name" value="SGNH_hydro"/>
</dbReference>
<evidence type="ECO:0000259" key="2">
    <source>
        <dbReference type="Pfam" id="PF13472"/>
    </source>
</evidence>
<dbReference type="AlphaFoldDB" id="A0A1H4PVS1"/>
<keyword evidence="1" id="KW-0732">Signal</keyword>
<feature type="signal peptide" evidence="1">
    <location>
        <begin position="1"/>
        <end position="20"/>
    </location>
</feature>
<proteinExistence type="predicted"/>
<evidence type="ECO:0000313" key="4">
    <source>
        <dbReference type="Proteomes" id="UP000182409"/>
    </source>
</evidence>
<dbReference type="Pfam" id="PF13472">
    <property type="entry name" value="Lipase_GDSL_2"/>
    <property type="match status" value="1"/>
</dbReference>
<dbReference type="InterPro" id="IPR051532">
    <property type="entry name" value="Ester_Hydrolysis_Enzymes"/>
</dbReference>
<reference evidence="3 4" key="1">
    <citation type="submission" date="2016-10" db="EMBL/GenBank/DDBJ databases">
        <authorList>
            <person name="de Groot N.N."/>
        </authorList>
    </citation>
    <scope>NUCLEOTIDE SEQUENCE [LARGE SCALE GENOMIC DNA]</scope>
    <source>
        <strain evidence="3 4">AB35.6</strain>
    </source>
</reference>